<dbReference type="PANTHER" id="PTHR34218">
    <property type="entry name" value="PEPTIDASE S45 PENICILLIN AMIDASE"/>
    <property type="match status" value="1"/>
</dbReference>
<accession>A0A3B0V4M6</accession>
<gene>
    <name evidence="1" type="ORF">MNBD_BACTEROID04-912</name>
</gene>
<protein>
    <submittedName>
        <fullName evidence="1">Penicillin amidase family protein</fullName>
    </submittedName>
</protein>
<dbReference type="AlphaFoldDB" id="A0A3B0V4M6"/>
<dbReference type="GO" id="GO:0017000">
    <property type="term" value="P:antibiotic biosynthetic process"/>
    <property type="evidence" value="ECO:0007669"/>
    <property type="project" value="InterPro"/>
</dbReference>
<feature type="non-terminal residue" evidence="1">
    <location>
        <position position="1"/>
    </location>
</feature>
<organism evidence="1">
    <name type="scientific">hydrothermal vent metagenome</name>
    <dbReference type="NCBI Taxonomy" id="652676"/>
    <lineage>
        <taxon>unclassified sequences</taxon>
        <taxon>metagenomes</taxon>
        <taxon>ecological metagenomes</taxon>
    </lineage>
</organism>
<evidence type="ECO:0000313" key="1">
    <source>
        <dbReference type="EMBL" id="VAW26906.1"/>
    </source>
</evidence>
<dbReference type="InterPro" id="IPR002692">
    <property type="entry name" value="S45"/>
</dbReference>
<proteinExistence type="predicted"/>
<sequence length="442" mass="50106">KVKDAKDVTINVKSTRHGPIMNDVVNAISETAPIAMSWVFTKFENKMLDALYTISRATQMSDVKKGASMIYAPGLNVMYGDAKGNIAWWATGKLYKNKPGVNRKFILDGASGEDDPIEYLNFSDNPMAENPSWNYVYSANNQPDTIANILYPGYYLPEDRAKRIVELLEPKNNWNKQTMSAMINDVTSSVSPTIIKKLTSVIDFNSFNKNEQRAIDILQLWDGSNTIDAIAPTIYNKWTYLYLKNTFEDELGSDLFKQFLSTHLSKRIIASQIKKDSSIWWDDITTKNNIETRKDILSKSLIESVASLEKQLGKNITTWNWGKVHTLEHKHPLGTIAALKNYFNVGPFPINGAHEVINNRGYDLNNSGLYKVNAGPSTRRIIDFSDIENSISILPTGESGNPFSKHYKDQATMYNKGEFRKMKMNKDEIIRVSTKLMIEPKK</sequence>
<dbReference type="EMBL" id="UOER01000653">
    <property type="protein sequence ID" value="VAW26906.1"/>
    <property type="molecule type" value="Genomic_DNA"/>
</dbReference>
<dbReference type="Pfam" id="PF01804">
    <property type="entry name" value="Penicil_amidase"/>
    <property type="match status" value="1"/>
</dbReference>
<reference evidence="1" key="1">
    <citation type="submission" date="2018-06" db="EMBL/GenBank/DDBJ databases">
        <authorList>
            <person name="Zhirakovskaya E."/>
        </authorList>
    </citation>
    <scope>NUCLEOTIDE SEQUENCE</scope>
</reference>
<dbReference type="GO" id="GO:0016787">
    <property type="term" value="F:hydrolase activity"/>
    <property type="evidence" value="ECO:0007669"/>
    <property type="project" value="InterPro"/>
</dbReference>
<dbReference type="Gene3D" id="3.60.20.10">
    <property type="entry name" value="Glutamine Phosphoribosylpyrophosphate, subunit 1, domain 1"/>
    <property type="match status" value="2"/>
</dbReference>
<name>A0A3B0V4M6_9ZZZZ</name>
<dbReference type="InterPro" id="IPR029055">
    <property type="entry name" value="Ntn_hydrolases_N"/>
</dbReference>
<dbReference type="PANTHER" id="PTHR34218:SF5">
    <property type="entry name" value="PENICILLIN ACYLASE FAMILY PROTEIN"/>
    <property type="match status" value="1"/>
</dbReference>
<dbReference type="SUPFAM" id="SSF56235">
    <property type="entry name" value="N-terminal nucleophile aminohydrolases (Ntn hydrolases)"/>
    <property type="match status" value="1"/>
</dbReference>